<sequence>MKIMKTAKARPSLMHETSCDSRGVTRKSSGRCNRTCNSSPPALGRCLGRWIRISQFDPRRVTNSSLTSLVEIGHGTGDCENEALDRCAAAVLSQQLRRREKNLNIHSLDI</sequence>
<protein>
    <submittedName>
        <fullName evidence="2">Uncharacterized protein</fullName>
    </submittedName>
</protein>
<evidence type="ECO:0000313" key="2">
    <source>
        <dbReference type="EMBL" id="GBP84777.1"/>
    </source>
</evidence>
<dbReference type="Proteomes" id="UP000299102">
    <property type="component" value="Unassembled WGS sequence"/>
</dbReference>
<dbReference type="EMBL" id="BGZK01001697">
    <property type="protein sequence ID" value="GBP84777.1"/>
    <property type="molecule type" value="Genomic_DNA"/>
</dbReference>
<evidence type="ECO:0000313" key="3">
    <source>
        <dbReference type="Proteomes" id="UP000299102"/>
    </source>
</evidence>
<comment type="caution">
    <text evidence="2">The sequence shown here is derived from an EMBL/GenBank/DDBJ whole genome shotgun (WGS) entry which is preliminary data.</text>
</comment>
<reference evidence="2 3" key="1">
    <citation type="journal article" date="2019" name="Commun. Biol.">
        <title>The bagworm genome reveals a unique fibroin gene that provides high tensile strength.</title>
        <authorList>
            <person name="Kono N."/>
            <person name="Nakamura H."/>
            <person name="Ohtoshi R."/>
            <person name="Tomita M."/>
            <person name="Numata K."/>
            <person name="Arakawa K."/>
        </authorList>
    </citation>
    <scope>NUCLEOTIDE SEQUENCE [LARGE SCALE GENOMIC DNA]</scope>
</reference>
<gene>
    <name evidence="2" type="ORF">EVAR_66532_1</name>
</gene>
<name>A0A4C1ZDV3_EUMVA</name>
<organism evidence="2 3">
    <name type="scientific">Eumeta variegata</name>
    <name type="common">Bagworm moth</name>
    <name type="synonym">Eumeta japonica</name>
    <dbReference type="NCBI Taxonomy" id="151549"/>
    <lineage>
        <taxon>Eukaryota</taxon>
        <taxon>Metazoa</taxon>
        <taxon>Ecdysozoa</taxon>
        <taxon>Arthropoda</taxon>
        <taxon>Hexapoda</taxon>
        <taxon>Insecta</taxon>
        <taxon>Pterygota</taxon>
        <taxon>Neoptera</taxon>
        <taxon>Endopterygota</taxon>
        <taxon>Lepidoptera</taxon>
        <taxon>Glossata</taxon>
        <taxon>Ditrysia</taxon>
        <taxon>Tineoidea</taxon>
        <taxon>Psychidae</taxon>
        <taxon>Oiketicinae</taxon>
        <taxon>Eumeta</taxon>
    </lineage>
</organism>
<evidence type="ECO:0000256" key="1">
    <source>
        <dbReference type="SAM" id="MobiDB-lite"/>
    </source>
</evidence>
<dbReference type="AlphaFoldDB" id="A0A4C1ZDV3"/>
<proteinExistence type="predicted"/>
<accession>A0A4C1ZDV3</accession>
<feature type="region of interest" description="Disordered" evidence="1">
    <location>
        <begin position="1"/>
        <end position="31"/>
    </location>
</feature>
<keyword evidence="3" id="KW-1185">Reference proteome</keyword>